<dbReference type="Proteomes" id="UP000612893">
    <property type="component" value="Unassembled WGS sequence"/>
</dbReference>
<dbReference type="Pfam" id="PF02687">
    <property type="entry name" value="FtsX"/>
    <property type="match status" value="1"/>
</dbReference>
<dbReference type="PANTHER" id="PTHR47755:SF1">
    <property type="entry name" value="CELL DIVISION PROTEIN FTSX"/>
    <property type="match status" value="1"/>
</dbReference>
<evidence type="ECO:0000259" key="11">
    <source>
        <dbReference type="Pfam" id="PF02687"/>
    </source>
</evidence>
<dbReference type="EMBL" id="JAEKNR010000030">
    <property type="protein sequence ID" value="MBJ7596950.1"/>
    <property type="molecule type" value="Genomic_DNA"/>
</dbReference>
<feature type="transmembrane region" description="Helical" evidence="10">
    <location>
        <begin position="242"/>
        <end position="265"/>
    </location>
</feature>
<protein>
    <recommendedName>
        <fullName evidence="3">Cell division protein FtsX</fullName>
    </recommendedName>
</protein>
<dbReference type="Gene3D" id="3.30.70.3040">
    <property type="match status" value="1"/>
</dbReference>
<gene>
    <name evidence="13" type="ORF">JF922_02525</name>
</gene>
<feature type="transmembrane region" description="Helical" evidence="10">
    <location>
        <begin position="197"/>
        <end position="222"/>
    </location>
</feature>
<proteinExistence type="inferred from homology"/>
<feature type="transmembrane region" description="Helical" evidence="10">
    <location>
        <begin position="148"/>
        <end position="169"/>
    </location>
</feature>
<comment type="caution">
    <text evidence="13">The sequence shown here is derived from an EMBL/GenBank/DDBJ whole genome shotgun (WGS) entry which is preliminary data.</text>
</comment>
<dbReference type="AlphaFoldDB" id="A0A934K1T2"/>
<keyword evidence="6 10" id="KW-0812">Transmembrane</keyword>
<evidence type="ECO:0000256" key="3">
    <source>
        <dbReference type="ARBA" id="ARBA00021907"/>
    </source>
</evidence>
<dbReference type="GO" id="GO:0051301">
    <property type="term" value="P:cell division"/>
    <property type="evidence" value="ECO:0007669"/>
    <property type="project" value="UniProtKB-KW"/>
</dbReference>
<evidence type="ECO:0000256" key="8">
    <source>
        <dbReference type="ARBA" id="ARBA00023136"/>
    </source>
</evidence>
<reference evidence="13" key="1">
    <citation type="submission" date="2020-10" db="EMBL/GenBank/DDBJ databases">
        <title>Ca. Dormibacterota MAGs.</title>
        <authorList>
            <person name="Montgomery K."/>
        </authorList>
    </citation>
    <scope>NUCLEOTIDE SEQUENCE [LARGE SCALE GENOMIC DNA]</scope>
    <source>
        <strain evidence="13">SC8812_S17_10</strain>
    </source>
</reference>
<evidence type="ECO:0000256" key="6">
    <source>
        <dbReference type="ARBA" id="ARBA00022692"/>
    </source>
</evidence>
<feature type="domain" description="ABC3 transporter permease C-terminal" evidence="11">
    <location>
        <begin position="153"/>
        <end position="258"/>
    </location>
</feature>
<evidence type="ECO:0000259" key="12">
    <source>
        <dbReference type="Pfam" id="PF18075"/>
    </source>
</evidence>
<sequence>MTAIAVGAVLSLAATAELFLVLSVRTLSQQTRSASEFQVFLADDAKPQDVDALTARIATLPSVRGVDYRSKEDAMRLARRDSTMANLAQYTWGNPFPASLVVKLQDPAAAAQVAGVAGSDPAVDKDVSFSYTPTQGVQLSQFLGTVRALVLGIAIGALTIAALVAFVLLRSEIAAREAELRILSLLGTPRRVIRLPVLAEGVSLALAGSLVAILSLVLVGAHVLPAVSDTLPFVRVGTSAPILQTISMVTLVGSVLTLGTCSWFVRVPR</sequence>
<name>A0A934K1T2_9BACT</name>
<keyword evidence="8 10" id="KW-0472">Membrane</keyword>
<keyword evidence="7 10" id="KW-1133">Transmembrane helix</keyword>
<evidence type="ECO:0000256" key="5">
    <source>
        <dbReference type="ARBA" id="ARBA00022618"/>
    </source>
</evidence>
<dbReference type="RefSeq" id="WP_338198797.1">
    <property type="nucleotide sequence ID" value="NZ_JAEKNR010000030.1"/>
</dbReference>
<keyword evidence="9" id="KW-0131">Cell cycle</keyword>
<dbReference type="InterPro" id="IPR003838">
    <property type="entry name" value="ABC3_permease_C"/>
</dbReference>
<evidence type="ECO:0000256" key="2">
    <source>
        <dbReference type="ARBA" id="ARBA00007379"/>
    </source>
</evidence>
<dbReference type="InterPro" id="IPR004513">
    <property type="entry name" value="FtsX"/>
</dbReference>
<evidence type="ECO:0000256" key="1">
    <source>
        <dbReference type="ARBA" id="ARBA00004651"/>
    </source>
</evidence>
<organism evidence="13 14">
    <name type="scientific">Candidatus Nephthysia bennettiae</name>
    <dbReference type="NCBI Taxonomy" id="3127016"/>
    <lineage>
        <taxon>Bacteria</taxon>
        <taxon>Bacillati</taxon>
        <taxon>Candidatus Dormiibacterota</taxon>
        <taxon>Candidatus Dormibacteria</taxon>
        <taxon>Candidatus Dormibacterales</taxon>
        <taxon>Candidatus Dormibacteraceae</taxon>
        <taxon>Candidatus Nephthysia</taxon>
    </lineage>
</organism>
<evidence type="ECO:0000313" key="13">
    <source>
        <dbReference type="EMBL" id="MBJ7596950.1"/>
    </source>
</evidence>
<keyword evidence="5" id="KW-0132">Cell division</keyword>
<comment type="similarity">
    <text evidence="2">Belongs to the ABC-4 integral membrane protein family. FtsX subfamily.</text>
</comment>
<evidence type="ECO:0000256" key="7">
    <source>
        <dbReference type="ARBA" id="ARBA00022989"/>
    </source>
</evidence>
<evidence type="ECO:0000313" key="14">
    <source>
        <dbReference type="Proteomes" id="UP000612893"/>
    </source>
</evidence>
<evidence type="ECO:0000256" key="9">
    <source>
        <dbReference type="ARBA" id="ARBA00023306"/>
    </source>
</evidence>
<comment type="subcellular location">
    <subcellularLocation>
        <location evidence="1">Cell membrane</location>
        <topology evidence="1">Multi-pass membrane protein</topology>
    </subcellularLocation>
</comment>
<evidence type="ECO:0000256" key="10">
    <source>
        <dbReference type="SAM" id="Phobius"/>
    </source>
</evidence>
<feature type="domain" description="FtsX extracellular" evidence="12">
    <location>
        <begin position="36"/>
        <end position="124"/>
    </location>
</feature>
<dbReference type="PANTHER" id="PTHR47755">
    <property type="entry name" value="CELL DIVISION PROTEIN FTSX"/>
    <property type="match status" value="1"/>
</dbReference>
<dbReference type="InterPro" id="IPR040690">
    <property type="entry name" value="FtsX_ECD"/>
</dbReference>
<dbReference type="GO" id="GO:0005886">
    <property type="term" value="C:plasma membrane"/>
    <property type="evidence" value="ECO:0007669"/>
    <property type="project" value="UniProtKB-SubCell"/>
</dbReference>
<keyword evidence="4" id="KW-1003">Cell membrane</keyword>
<dbReference type="Pfam" id="PF18075">
    <property type="entry name" value="FtsX_ECD"/>
    <property type="match status" value="1"/>
</dbReference>
<keyword evidence="14" id="KW-1185">Reference proteome</keyword>
<evidence type="ECO:0000256" key="4">
    <source>
        <dbReference type="ARBA" id="ARBA00022475"/>
    </source>
</evidence>
<accession>A0A934K1T2</accession>